<dbReference type="SMART" id="SM00248">
    <property type="entry name" value="ANK"/>
    <property type="match status" value="7"/>
</dbReference>
<feature type="repeat" description="ANK" evidence="1">
    <location>
        <begin position="720"/>
        <end position="752"/>
    </location>
</feature>
<dbReference type="InterPro" id="IPR036770">
    <property type="entry name" value="Ankyrin_rpt-contain_sf"/>
</dbReference>
<keyword evidence="1" id="KW-0040">ANK repeat</keyword>
<comment type="caution">
    <text evidence="2">The sequence shown here is derived from an EMBL/GenBank/DDBJ whole genome shotgun (WGS) entry which is preliminary data.</text>
</comment>
<accession>A0A4Z1T0V1</accession>
<feature type="repeat" description="ANK" evidence="1">
    <location>
        <begin position="751"/>
        <end position="774"/>
    </location>
</feature>
<dbReference type="VEuPathDB" id="GiardiaDB:GMRT_10472"/>
<keyword evidence="3" id="KW-1185">Reference proteome</keyword>
<dbReference type="InterPro" id="IPR002110">
    <property type="entry name" value="Ankyrin_rpt"/>
</dbReference>
<dbReference type="AlphaFoldDB" id="A0A4Z1T0V1"/>
<evidence type="ECO:0000313" key="3">
    <source>
        <dbReference type="Proteomes" id="UP000315496"/>
    </source>
</evidence>
<dbReference type="PROSITE" id="PS50297">
    <property type="entry name" value="ANK_REP_REGION"/>
    <property type="match status" value="2"/>
</dbReference>
<organism evidence="2 3">
    <name type="scientific">Giardia muris</name>
    <dbReference type="NCBI Taxonomy" id="5742"/>
    <lineage>
        <taxon>Eukaryota</taxon>
        <taxon>Metamonada</taxon>
        <taxon>Diplomonadida</taxon>
        <taxon>Hexamitidae</taxon>
        <taxon>Giardiinae</taxon>
        <taxon>Giardia</taxon>
    </lineage>
</organism>
<name>A0A4Z1T0V1_GIAMU</name>
<reference evidence="2 3" key="1">
    <citation type="submission" date="2019-05" db="EMBL/GenBank/DDBJ databases">
        <title>The compact genome of Giardia muris reveals important steps in the evolution of intestinal protozoan parasites.</title>
        <authorList>
            <person name="Xu F."/>
            <person name="Jimenez-Gonzalez A."/>
            <person name="Einarsson E."/>
            <person name="Astvaldsson A."/>
            <person name="Peirasmaki D."/>
            <person name="Eckmann L."/>
            <person name="Andersson J.O."/>
            <person name="Svard S.G."/>
            <person name="Jerlstrom-Hultqvist J."/>
        </authorList>
    </citation>
    <scope>NUCLEOTIDE SEQUENCE [LARGE SCALE GENOMIC DNA]</scope>
    <source>
        <strain evidence="2 3">Roberts-Thomson</strain>
    </source>
</reference>
<dbReference type="Gene3D" id="1.25.40.20">
    <property type="entry name" value="Ankyrin repeat-containing domain"/>
    <property type="match status" value="2"/>
</dbReference>
<sequence>MTPAPHDISPSVLARHYSCVEEHLFAYEALSRAEQTVLASKLSQVERLRSFVYSPVLWFRHNHRSRTVSVCTPTYEAGTLSHQLSVLKGTKSAFQEREVWCILAQLIHAYISALQLEEEIFRLLMPLLGPENMVYIPATSGEPDSSGHIKLNIIPTLIREIIDRSDLRCATSARAEPPSVADPVALQFLERAIKPPQFPAVFNPLLVAQATEHIASVLQQILDRYDEYRLAYQPLQTLALHSRQSISQQDAQPQDERIAPPYDDSFREIPSGFFTMNVQDLTAMDTDALLPRSNSHLSLQWPEVYSEGLIRTAERIAGCDSFLRYATSPPLCKYMARVEAMHDDFSRFNSRSLWHAAKTDELRTLRHLIRRPDPRNMCISQAQTTLMRSLASGKAQAAVELSRIQGDIEPIFLNCWNELPLVSAVLRNLPVNILRKLISNSPQALRRHWSDIASTCVCFSSTQNILAISAARPSDAYPEVYLTKLALLEGNLPLAITIYLNSDIERAHIRRIGDEAVIESVLGVMDQISSPETNSTSLCTKDGYTALMLHASVGSLDACKRIIENSPFASELVERRSPLGATALLLARKNRKENVVLYLEKLLTTPIPNACRTTPASMAPTRLMLAASADDLGGVWGNIGEAGCQTAMGMSALMFACDGGCVESAKILVSFEAGLVSTLELYCLGFSLFGATALMFAAGNGNLMLVRLLSHLEAGMADINGRTALMLAARLGQSDVVECLLTHEAGIQDVEGRTALHYALMYGNSEAARLLVRHECRLVDRYGVTPSQLVLASDDPVFREKMYHAIAEVPETPRREPKTRVTTMCEYRLHLGTAKAVLLS</sequence>
<gene>
    <name evidence="2" type="ORF">GMRT_10472</name>
</gene>
<evidence type="ECO:0000313" key="2">
    <source>
        <dbReference type="EMBL" id="TNJ26537.1"/>
    </source>
</evidence>
<proteinExistence type="predicted"/>
<evidence type="ECO:0000256" key="1">
    <source>
        <dbReference type="PROSITE-ProRule" id="PRU00023"/>
    </source>
</evidence>
<dbReference type="PANTHER" id="PTHR24120:SF4">
    <property type="entry name" value="GH07239P"/>
    <property type="match status" value="1"/>
</dbReference>
<dbReference type="EMBL" id="VDLU01000005">
    <property type="protein sequence ID" value="TNJ26537.1"/>
    <property type="molecule type" value="Genomic_DNA"/>
</dbReference>
<dbReference type="Proteomes" id="UP000315496">
    <property type="component" value="Chromosome 5"/>
</dbReference>
<dbReference type="OrthoDB" id="9995210at2759"/>
<dbReference type="SUPFAM" id="SSF48403">
    <property type="entry name" value="Ankyrin repeat"/>
    <property type="match status" value="1"/>
</dbReference>
<dbReference type="PANTHER" id="PTHR24120">
    <property type="entry name" value="GH07239P"/>
    <property type="match status" value="1"/>
</dbReference>
<protein>
    <submittedName>
        <fullName evidence="2">Ankyrin repeat protein 1</fullName>
    </submittedName>
</protein>
<dbReference type="PROSITE" id="PS50088">
    <property type="entry name" value="ANK_REPEAT"/>
    <property type="match status" value="2"/>
</dbReference>
<dbReference type="Pfam" id="PF12796">
    <property type="entry name" value="Ank_2"/>
    <property type="match status" value="1"/>
</dbReference>